<dbReference type="InterPro" id="IPR011444">
    <property type="entry name" value="DUF1549"/>
</dbReference>
<dbReference type="AlphaFoldDB" id="A0A518G6H0"/>
<feature type="domain" description="Cytochrome C Planctomycete-type" evidence="4">
    <location>
        <begin position="40"/>
        <end position="99"/>
    </location>
</feature>
<dbReference type="InterPro" id="IPR011429">
    <property type="entry name" value="Cyt_c_Planctomycete-type"/>
</dbReference>
<dbReference type="Proteomes" id="UP000318017">
    <property type="component" value="Chromosome"/>
</dbReference>
<name>A0A518G6H0_9BACT</name>
<feature type="chain" id="PRO_5022226306" evidence="1">
    <location>
        <begin position="24"/>
        <end position="927"/>
    </location>
</feature>
<reference evidence="5 6" key="1">
    <citation type="submission" date="2019-02" db="EMBL/GenBank/DDBJ databases">
        <title>Deep-cultivation of Planctomycetes and their phenomic and genomic characterization uncovers novel biology.</title>
        <authorList>
            <person name="Wiegand S."/>
            <person name="Jogler M."/>
            <person name="Boedeker C."/>
            <person name="Pinto D."/>
            <person name="Vollmers J."/>
            <person name="Rivas-Marin E."/>
            <person name="Kohn T."/>
            <person name="Peeters S.H."/>
            <person name="Heuer A."/>
            <person name="Rast P."/>
            <person name="Oberbeckmann S."/>
            <person name="Bunk B."/>
            <person name="Jeske O."/>
            <person name="Meyerdierks A."/>
            <person name="Storesund J.E."/>
            <person name="Kallscheuer N."/>
            <person name="Luecker S."/>
            <person name="Lage O.M."/>
            <person name="Pohl T."/>
            <person name="Merkel B.J."/>
            <person name="Hornburger P."/>
            <person name="Mueller R.-W."/>
            <person name="Bruemmer F."/>
            <person name="Labrenz M."/>
            <person name="Spormann A.M."/>
            <person name="Op den Camp H."/>
            <person name="Overmann J."/>
            <person name="Amann R."/>
            <person name="Jetten M.S.M."/>
            <person name="Mascher T."/>
            <person name="Medema M.H."/>
            <person name="Devos D.P."/>
            <person name="Kaster A.-K."/>
            <person name="Ovreas L."/>
            <person name="Rohde M."/>
            <person name="Galperin M.Y."/>
            <person name="Jogler C."/>
        </authorList>
    </citation>
    <scope>NUCLEOTIDE SEQUENCE [LARGE SCALE GENOMIC DNA]</scope>
    <source>
        <strain evidence="5 6">Q31a</strain>
    </source>
</reference>
<feature type="domain" description="DUF1553" evidence="3">
    <location>
        <begin position="638"/>
        <end position="903"/>
    </location>
</feature>
<dbReference type="InterPro" id="IPR022655">
    <property type="entry name" value="DUF1553"/>
</dbReference>
<evidence type="ECO:0000256" key="1">
    <source>
        <dbReference type="SAM" id="SignalP"/>
    </source>
</evidence>
<dbReference type="Pfam" id="PF07635">
    <property type="entry name" value="PSCyt1"/>
    <property type="match status" value="1"/>
</dbReference>
<sequence precursor="true">MLKSTIYSVLLIASLLTSRYVAAQGVDFQNDIAPILEERCWYCHGEDEQESGLRLDIRHVMLKGGDSGLASIVPDKPEKSYLLELIRHDDEDERMPPDEDRLPDNEIDLLTRWIKEGAVWPGQMEAVAEEKSDHWAFQPIARADTPKLETHPENPIDAFLLQSLARHELSFSKAADPVALIRRASIVLTGLAPTPEETAEFVAAYANDSDLAYTGLVDRLLESPHFGERWAQHWLDVIRWAETNGSESNMYRKNAWIYRDYVIRAFNEDKPYDRFLFEQIAGDTVGQGDATGYLVSGPHVPVATVGQEPAARRQARADRMDEILQTIGASAMGMTVGCARCHNHKFDPIAITDYYSMSAVFQDIEFGSRFPELAEDHPRRLRGEELFSQVFKLRAKLREMGPWEEHWTGFREIYFPPTTTKSLRITFLAKSAYIDELEVFGNKYGYQNLALASQGTKVHSPEQFAVLRKELDNINDGQYGTEQWAGMSPEGSDEQPWVEFTFSDPREINRIRISSNREDFLETDYLEGLNTGHVAPYRIEVQNDAGQWVPVAATPQYQQLNKQHRPRSGILKDVQKLVDQINEEGPKPSFIARFVQPAKTYVFSRGSPESPRDEVFASGLVELDGELNLDSDATGKQRRVAFAKWLIDPSNPLTARVAANRLWHHVFGGGIVTTTSDFGAAGSLPTHPELLDWLAAELMQPTVSSEPTALAAGPQPWSMKHLIRLMVLSEAFQQSSQPREEALAVDGDSALLWRFPPKRVEAEVIRDSILLASGSLDRSLGGRSFRIHNVKKRYAQWEVTDNHGPTTWRRMIYQERMRRVDDQMFTAFDFPDCGQVRAKRPVSTTPLQALNLMNSEFVIDQSKQIAARANQDTSGDEIQSVDRCFELLLGRAPDADERRDCIALAKASDLSFVCRAIINSNEFAFIP</sequence>
<dbReference type="Gene3D" id="2.60.120.260">
    <property type="entry name" value="Galactose-binding domain-like"/>
    <property type="match status" value="1"/>
</dbReference>
<dbReference type="KEGG" id="ahel:Q31a_25010"/>
<dbReference type="InterPro" id="IPR036909">
    <property type="entry name" value="Cyt_c-like_dom_sf"/>
</dbReference>
<evidence type="ECO:0000259" key="4">
    <source>
        <dbReference type="Pfam" id="PF07635"/>
    </source>
</evidence>
<feature type="domain" description="DUF1549" evidence="2">
    <location>
        <begin position="155"/>
        <end position="365"/>
    </location>
</feature>
<dbReference type="SUPFAM" id="SSF46626">
    <property type="entry name" value="Cytochrome c"/>
    <property type="match status" value="1"/>
</dbReference>
<feature type="signal peptide" evidence="1">
    <location>
        <begin position="1"/>
        <end position="23"/>
    </location>
</feature>
<evidence type="ECO:0000259" key="3">
    <source>
        <dbReference type="Pfam" id="PF07587"/>
    </source>
</evidence>
<organism evidence="5 6">
    <name type="scientific">Aureliella helgolandensis</name>
    <dbReference type="NCBI Taxonomy" id="2527968"/>
    <lineage>
        <taxon>Bacteria</taxon>
        <taxon>Pseudomonadati</taxon>
        <taxon>Planctomycetota</taxon>
        <taxon>Planctomycetia</taxon>
        <taxon>Pirellulales</taxon>
        <taxon>Pirellulaceae</taxon>
        <taxon>Aureliella</taxon>
    </lineage>
</organism>
<evidence type="ECO:0000259" key="2">
    <source>
        <dbReference type="Pfam" id="PF07583"/>
    </source>
</evidence>
<evidence type="ECO:0000313" key="6">
    <source>
        <dbReference type="Proteomes" id="UP000318017"/>
    </source>
</evidence>
<protein>
    <submittedName>
        <fullName evidence="5">Planctomycete cytochrome C</fullName>
    </submittedName>
</protein>
<dbReference type="PANTHER" id="PTHR35889">
    <property type="entry name" value="CYCLOINULO-OLIGOSACCHARIDE FRUCTANOTRANSFERASE-RELATED"/>
    <property type="match status" value="1"/>
</dbReference>
<dbReference type="Gene3D" id="1.10.760.10">
    <property type="entry name" value="Cytochrome c-like domain"/>
    <property type="match status" value="1"/>
</dbReference>
<evidence type="ECO:0000313" key="5">
    <source>
        <dbReference type="EMBL" id="QDV24187.1"/>
    </source>
</evidence>
<gene>
    <name evidence="5" type="ORF">Q31a_25010</name>
</gene>
<dbReference type="GO" id="GO:0020037">
    <property type="term" value="F:heme binding"/>
    <property type="evidence" value="ECO:0007669"/>
    <property type="project" value="InterPro"/>
</dbReference>
<accession>A0A518G6H0</accession>
<dbReference type="PANTHER" id="PTHR35889:SF3">
    <property type="entry name" value="F-BOX DOMAIN-CONTAINING PROTEIN"/>
    <property type="match status" value="1"/>
</dbReference>
<keyword evidence="6" id="KW-1185">Reference proteome</keyword>
<dbReference type="GO" id="GO:0009055">
    <property type="term" value="F:electron transfer activity"/>
    <property type="evidence" value="ECO:0007669"/>
    <property type="project" value="InterPro"/>
</dbReference>
<keyword evidence="1" id="KW-0732">Signal</keyword>
<dbReference type="Pfam" id="PF07587">
    <property type="entry name" value="PSD1"/>
    <property type="match status" value="1"/>
</dbReference>
<dbReference type="EMBL" id="CP036298">
    <property type="protein sequence ID" value="QDV24187.1"/>
    <property type="molecule type" value="Genomic_DNA"/>
</dbReference>
<dbReference type="Pfam" id="PF07583">
    <property type="entry name" value="PSCyt2"/>
    <property type="match status" value="1"/>
</dbReference>
<proteinExistence type="predicted"/>
<dbReference type="RefSeq" id="WP_231691156.1">
    <property type="nucleotide sequence ID" value="NZ_CP036298.1"/>
</dbReference>